<sequence length="152" mass="17641">MISHMLVVGRYQPSALVFCMSLCFMNSMKRTVLIAIYPLHSLIIPQEYLPDILYLSRMEVSFHIMSYIYYSRRSIPKFHTQRTKKRSEKGLMVKATEYIHQSPTPPTRSKLRRMKDSKNKHDTANQVTAKLDRQASKSFISPSQGPITPMQS</sequence>
<accession>A0A5N7BMA9</accession>
<gene>
    <name evidence="2" type="ORF">BDV26DRAFT_195685</name>
</gene>
<evidence type="ECO:0000313" key="3">
    <source>
        <dbReference type="Proteomes" id="UP000326198"/>
    </source>
</evidence>
<evidence type="ECO:0000313" key="2">
    <source>
        <dbReference type="EMBL" id="KAE8382944.1"/>
    </source>
</evidence>
<organism evidence="2 3">
    <name type="scientific">Aspergillus bertholletiae</name>
    <dbReference type="NCBI Taxonomy" id="1226010"/>
    <lineage>
        <taxon>Eukaryota</taxon>
        <taxon>Fungi</taxon>
        <taxon>Dikarya</taxon>
        <taxon>Ascomycota</taxon>
        <taxon>Pezizomycotina</taxon>
        <taxon>Eurotiomycetes</taxon>
        <taxon>Eurotiomycetidae</taxon>
        <taxon>Eurotiales</taxon>
        <taxon>Aspergillaceae</taxon>
        <taxon>Aspergillus</taxon>
        <taxon>Aspergillus subgen. Circumdati</taxon>
    </lineage>
</organism>
<feature type="compositionally biased region" description="Basic and acidic residues" evidence="1">
    <location>
        <begin position="114"/>
        <end position="123"/>
    </location>
</feature>
<dbReference type="Proteomes" id="UP000326198">
    <property type="component" value="Unassembled WGS sequence"/>
</dbReference>
<proteinExistence type="predicted"/>
<protein>
    <submittedName>
        <fullName evidence="2">Uncharacterized protein</fullName>
    </submittedName>
</protein>
<reference evidence="2 3" key="1">
    <citation type="submission" date="2019-04" db="EMBL/GenBank/DDBJ databases">
        <title>Friends and foes A comparative genomics studyof 23 Aspergillus species from section Flavi.</title>
        <authorList>
            <consortium name="DOE Joint Genome Institute"/>
            <person name="Kjaerbolling I."/>
            <person name="Vesth T."/>
            <person name="Frisvad J.C."/>
            <person name="Nybo J.L."/>
            <person name="Theobald S."/>
            <person name="Kildgaard S."/>
            <person name="Isbrandt T."/>
            <person name="Kuo A."/>
            <person name="Sato A."/>
            <person name="Lyhne E.K."/>
            <person name="Kogle M.E."/>
            <person name="Wiebenga A."/>
            <person name="Kun R.S."/>
            <person name="Lubbers R.J."/>
            <person name="Makela M.R."/>
            <person name="Barry K."/>
            <person name="Chovatia M."/>
            <person name="Clum A."/>
            <person name="Daum C."/>
            <person name="Haridas S."/>
            <person name="He G."/>
            <person name="LaButti K."/>
            <person name="Lipzen A."/>
            <person name="Mondo S."/>
            <person name="Riley R."/>
            <person name="Salamov A."/>
            <person name="Simmons B.A."/>
            <person name="Magnuson J.K."/>
            <person name="Henrissat B."/>
            <person name="Mortensen U.H."/>
            <person name="Larsen T.O."/>
            <person name="Devries R.P."/>
            <person name="Grigoriev I.V."/>
            <person name="Machida M."/>
            <person name="Baker S.E."/>
            <person name="Andersen M.R."/>
        </authorList>
    </citation>
    <scope>NUCLEOTIDE SEQUENCE [LARGE SCALE GENOMIC DNA]</scope>
    <source>
        <strain evidence="2 3">IBT 29228</strain>
    </source>
</reference>
<keyword evidence="3" id="KW-1185">Reference proteome</keyword>
<dbReference type="OrthoDB" id="10615289at2759"/>
<dbReference type="AlphaFoldDB" id="A0A5N7BMA9"/>
<evidence type="ECO:0000256" key="1">
    <source>
        <dbReference type="SAM" id="MobiDB-lite"/>
    </source>
</evidence>
<dbReference type="EMBL" id="ML736158">
    <property type="protein sequence ID" value="KAE8382944.1"/>
    <property type="molecule type" value="Genomic_DNA"/>
</dbReference>
<feature type="compositionally biased region" description="Polar residues" evidence="1">
    <location>
        <begin position="136"/>
        <end position="152"/>
    </location>
</feature>
<name>A0A5N7BMA9_9EURO</name>
<feature type="region of interest" description="Disordered" evidence="1">
    <location>
        <begin position="100"/>
        <end position="152"/>
    </location>
</feature>